<dbReference type="PANTHER" id="PTHR48100:SF1">
    <property type="entry name" value="HISTIDINE PHOSPHATASE FAMILY PROTEIN-RELATED"/>
    <property type="match status" value="1"/>
</dbReference>
<evidence type="ECO:0000313" key="2">
    <source>
        <dbReference type="EMBL" id="EFJ24426.1"/>
    </source>
</evidence>
<accession>D8RSZ4</accession>
<dbReference type="GO" id="GO:0016791">
    <property type="term" value="F:phosphatase activity"/>
    <property type="evidence" value="ECO:0000318"/>
    <property type="project" value="GO_Central"/>
</dbReference>
<feature type="non-terminal residue" evidence="2">
    <location>
        <position position="172"/>
    </location>
</feature>
<reference evidence="2 3" key="1">
    <citation type="journal article" date="2011" name="Science">
        <title>The Selaginella genome identifies genetic changes associated with the evolution of vascular plants.</title>
        <authorList>
            <person name="Banks J.A."/>
            <person name="Nishiyama T."/>
            <person name="Hasebe M."/>
            <person name="Bowman J.L."/>
            <person name="Gribskov M."/>
            <person name="dePamphilis C."/>
            <person name="Albert V.A."/>
            <person name="Aono N."/>
            <person name="Aoyama T."/>
            <person name="Ambrose B.A."/>
            <person name="Ashton N.W."/>
            <person name="Axtell M.J."/>
            <person name="Barker E."/>
            <person name="Barker M.S."/>
            <person name="Bennetzen J.L."/>
            <person name="Bonawitz N.D."/>
            <person name="Chapple C."/>
            <person name="Cheng C."/>
            <person name="Correa L.G."/>
            <person name="Dacre M."/>
            <person name="DeBarry J."/>
            <person name="Dreyer I."/>
            <person name="Elias M."/>
            <person name="Engstrom E.M."/>
            <person name="Estelle M."/>
            <person name="Feng L."/>
            <person name="Finet C."/>
            <person name="Floyd S.K."/>
            <person name="Frommer W.B."/>
            <person name="Fujita T."/>
            <person name="Gramzow L."/>
            <person name="Gutensohn M."/>
            <person name="Harholt J."/>
            <person name="Hattori M."/>
            <person name="Heyl A."/>
            <person name="Hirai T."/>
            <person name="Hiwatashi Y."/>
            <person name="Ishikawa M."/>
            <person name="Iwata M."/>
            <person name="Karol K.G."/>
            <person name="Koehler B."/>
            <person name="Kolukisaoglu U."/>
            <person name="Kubo M."/>
            <person name="Kurata T."/>
            <person name="Lalonde S."/>
            <person name="Li K."/>
            <person name="Li Y."/>
            <person name="Litt A."/>
            <person name="Lyons E."/>
            <person name="Manning G."/>
            <person name="Maruyama T."/>
            <person name="Michael T.P."/>
            <person name="Mikami K."/>
            <person name="Miyazaki S."/>
            <person name="Morinaga S."/>
            <person name="Murata T."/>
            <person name="Mueller-Roeber B."/>
            <person name="Nelson D.R."/>
            <person name="Obara M."/>
            <person name="Oguri Y."/>
            <person name="Olmstead R.G."/>
            <person name="Onodera N."/>
            <person name="Petersen B.L."/>
            <person name="Pils B."/>
            <person name="Prigge M."/>
            <person name="Rensing S.A."/>
            <person name="Riano-Pachon D.M."/>
            <person name="Roberts A.W."/>
            <person name="Sato Y."/>
            <person name="Scheller H.V."/>
            <person name="Schulz B."/>
            <person name="Schulz C."/>
            <person name="Shakirov E.V."/>
            <person name="Shibagaki N."/>
            <person name="Shinohara N."/>
            <person name="Shippen D.E."/>
            <person name="Soerensen I."/>
            <person name="Sotooka R."/>
            <person name="Sugimoto N."/>
            <person name="Sugita M."/>
            <person name="Sumikawa N."/>
            <person name="Tanurdzic M."/>
            <person name="Theissen G."/>
            <person name="Ulvskov P."/>
            <person name="Wakazuki S."/>
            <person name="Weng J.K."/>
            <person name="Willats W.W."/>
            <person name="Wipf D."/>
            <person name="Wolf P.G."/>
            <person name="Yang L."/>
            <person name="Zimmer A.D."/>
            <person name="Zhu Q."/>
            <person name="Mitros T."/>
            <person name="Hellsten U."/>
            <person name="Loque D."/>
            <person name="Otillar R."/>
            <person name="Salamov A."/>
            <person name="Schmutz J."/>
            <person name="Shapiro H."/>
            <person name="Lindquist E."/>
            <person name="Lucas S."/>
            <person name="Rokhsar D."/>
            <person name="Grigoriev I.V."/>
        </authorList>
    </citation>
    <scope>NUCLEOTIDE SEQUENCE [LARGE SCALE GENOMIC DNA]</scope>
</reference>
<proteinExistence type="inferred from homology"/>
<keyword evidence="3" id="KW-1185">Reference proteome</keyword>
<dbReference type="PANTHER" id="PTHR48100">
    <property type="entry name" value="BROAD-SPECIFICITY PHOSPHATASE YOR283W-RELATED"/>
    <property type="match status" value="1"/>
</dbReference>
<gene>
    <name evidence="2" type="ORF">SELMODRAFT_57034</name>
</gene>
<dbReference type="eggNOG" id="KOG4754">
    <property type="taxonomic scope" value="Eukaryota"/>
</dbReference>
<sequence length="172" mass="19156">DDQFDASLTPTGWKQVVERGKQIRQSGLFDKVDLVVVSPMTRTLQTAAGVFGGGDVYHDDSSEPLIMVNGVGKTPYPGGTISSHGSPPFVANELCREHIGTSRADHRRDISVYKAQFPGVDFSLTKDNEDVLWRPDVSETNDEIHQRIKEFLQWLLSREEKEIAVVSHCGFL</sequence>
<dbReference type="EMBL" id="GL377589">
    <property type="protein sequence ID" value="EFJ24426.1"/>
    <property type="molecule type" value="Genomic_DNA"/>
</dbReference>
<dbReference type="InterPro" id="IPR050275">
    <property type="entry name" value="PGM_Phosphatase"/>
</dbReference>
<dbReference type="InterPro" id="IPR029033">
    <property type="entry name" value="His_PPase_superfam"/>
</dbReference>
<dbReference type="Proteomes" id="UP000001514">
    <property type="component" value="Unassembled WGS sequence"/>
</dbReference>
<dbReference type="CDD" id="cd07067">
    <property type="entry name" value="HP_PGM_like"/>
    <property type="match status" value="1"/>
</dbReference>
<dbReference type="SUPFAM" id="SSF53254">
    <property type="entry name" value="Phosphoglycerate mutase-like"/>
    <property type="match status" value="1"/>
</dbReference>
<dbReference type="InterPro" id="IPR013078">
    <property type="entry name" value="His_Pase_superF_clade-1"/>
</dbReference>
<organism evidence="3">
    <name type="scientific">Selaginella moellendorffii</name>
    <name type="common">Spikemoss</name>
    <dbReference type="NCBI Taxonomy" id="88036"/>
    <lineage>
        <taxon>Eukaryota</taxon>
        <taxon>Viridiplantae</taxon>
        <taxon>Streptophyta</taxon>
        <taxon>Embryophyta</taxon>
        <taxon>Tracheophyta</taxon>
        <taxon>Lycopodiopsida</taxon>
        <taxon>Selaginellales</taxon>
        <taxon>Selaginellaceae</taxon>
        <taxon>Selaginella</taxon>
    </lineage>
</organism>
<feature type="non-terminal residue" evidence="2">
    <location>
        <position position="1"/>
    </location>
</feature>
<dbReference type="InParanoid" id="D8RSZ4"/>
<evidence type="ECO:0000256" key="1">
    <source>
        <dbReference type="ARBA" id="ARBA00038362"/>
    </source>
</evidence>
<dbReference type="HOGENOM" id="CLU_039184_4_2_1"/>
<comment type="similarity">
    <text evidence="1">Belongs to the phosphoglycerate mutase family.</text>
</comment>
<dbReference type="GO" id="GO:0005737">
    <property type="term" value="C:cytoplasm"/>
    <property type="evidence" value="ECO:0000318"/>
    <property type="project" value="GO_Central"/>
</dbReference>
<dbReference type="Gramene" id="EFJ24426">
    <property type="protein sequence ID" value="EFJ24426"/>
    <property type="gene ID" value="SELMODRAFT_57034"/>
</dbReference>
<dbReference type="AlphaFoldDB" id="D8RSZ4"/>
<protein>
    <submittedName>
        <fullName evidence="2">Uncharacterized protein</fullName>
    </submittedName>
</protein>
<evidence type="ECO:0000313" key="3">
    <source>
        <dbReference type="Proteomes" id="UP000001514"/>
    </source>
</evidence>
<dbReference type="Gene3D" id="3.40.50.1240">
    <property type="entry name" value="Phosphoglycerate mutase-like"/>
    <property type="match status" value="1"/>
</dbReference>
<dbReference type="KEGG" id="smo:SELMODRAFT_57034"/>
<name>D8RSZ4_SELML</name>